<evidence type="ECO:0000313" key="10">
    <source>
        <dbReference type="EMBL" id="SDU80108.1"/>
    </source>
</evidence>
<gene>
    <name evidence="10" type="ORF">SAMN04489737_1099</name>
</gene>
<comment type="similarity">
    <text evidence="2">Belongs to the autoinducer-2 exporter (AI-2E) (TC 2.A.86) family.</text>
</comment>
<evidence type="ECO:0000256" key="3">
    <source>
        <dbReference type="ARBA" id="ARBA00022448"/>
    </source>
</evidence>
<proteinExistence type="inferred from homology"/>
<comment type="subcellular location">
    <subcellularLocation>
        <location evidence="1">Cell membrane</location>
        <topology evidence="1">Multi-pass membrane protein</topology>
    </subcellularLocation>
</comment>
<evidence type="ECO:0000256" key="5">
    <source>
        <dbReference type="ARBA" id="ARBA00022692"/>
    </source>
</evidence>
<evidence type="ECO:0000313" key="11">
    <source>
        <dbReference type="Proteomes" id="UP000214355"/>
    </source>
</evidence>
<feature type="transmembrane region" description="Helical" evidence="9">
    <location>
        <begin position="340"/>
        <end position="373"/>
    </location>
</feature>
<organism evidence="10 11">
    <name type="scientific">Arcanobacterium phocae</name>
    <dbReference type="NCBI Taxonomy" id="131112"/>
    <lineage>
        <taxon>Bacteria</taxon>
        <taxon>Bacillati</taxon>
        <taxon>Actinomycetota</taxon>
        <taxon>Actinomycetes</taxon>
        <taxon>Actinomycetales</taxon>
        <taxon>Actinomycetaceae</taxon>
        <taxon>Arcanobacterium</taxon>
    </lineage>
</organism>
<dbReference type="AlphaFoldDB" id="A0A1H2LHM0"/>
<evidence type="ECO:0000256" key="4">
    <source>
        <dbReference type="ARBA" id="ARBA00022475"/>
    </source>
</evidence>
<keyword evidence="3" id="KW-0813">Transport</keyword>
<dbReference type="Proteomes" id="UP000214355">
    <property type="component" value="Chromosome I"/>
</dbReference>
<dbReference type="OrthoDB" id="9784366at2"/>
<dbReference type="EMBL" id="LT629804">
    <property type="protein sequence ID" value="SDU80108.1"/>
    <property type="molecule type" value="Genomic_DNA"/>
</dbReference>
<keyword evidence="5 9" id="KW-0812">Transmembrane</keyword>
<reference evidence="11" key="1">
    <citation type="submission" date="2016-10" db="EMBL/GenBank/DDBJ databases">
        <authorList>
            <person name="Varghese N."/>
            <person name="Submissions S."/>
        </authorList>
    </citation>
    <scope>NUCLEOTIDE SEQUENCE [LARGE SCALE GENOMIC DNA]</scope>
    <source>
        <strain evidence="11">DSM 10002</strain>
    </source>
</reference>
<evidence type="ECO:0000256" key="2">
    <source>
        <dbReference type="ARBA" id="ARBA00009773"/>
    </source>
</evidence>
<feature type="transmembrane region" description="Helical" evidence="9">
    <location>
        <begin position="260"/>
        <end position="287"/>
    </location>
</feature>
<evidence type="ECO:0000256" key="8">
    <source>
        <dbReference type="SAM" id="MobiDB-lite"/>
    </source>
</evidence>
<feature type="transmembrane region" description="Helical" evidence="9">
    <location>
        <begin position="190"/>
        <end position="209"/>
    </location>
</feature>
<keyword evidence="11" id="KW-1185">Reference proteome</keyword>
<feature type="transmembrane region" description="Helical" evidence="9">
    <location>
        <begin position="294"/>
        <end position="320"/>
    </location>
</feature>
<protein>
    <submittedName>
        <fullName evidence="10">Predicted PurR-regulated permease PerM</fullName>
    </submittedName>
</protein>
<feature type="transmembrane region" description="Helical" evidence="9">
    <location>
        <begin position="68"/>
        <end position="89"/>
    </location>
</feature>
<dbReference type="RefSeq" id="WP_091280809.1">
    <property type="nucleotide sequence ID" value="NZ_LT629804.1"/>
</dbReference>
<name>A0A1H2LHM0_9ACTO</name>
<evidence type="ECO:0000256" key="7">
    <source>
        <dbReference type="ARBA" id="ARBA00023136"/>
    </source>
</evidence>
<evidence type="ECO:0000256" key="9">
    <source>
        <dbReference type="SAM" id="Phobius"/>
    </source>
</evidence>
<dbReference type="STRING" id="131112.SAMN04489737_1099"/>
<evidence type="ECO:0000256" key="1">
    <source>
        <dbReference type="ARBA" id="ARBA00004651"/>
    </source>
</evidence>
<dbReference type="InterPro" id="IPR002549">
    <property type="entry name" value="AI-2E-like"/>
</dbReference>
<dbReference type="GO" id="GO:0005886">
    <property type="term" value="C:plasma membrane"/>
    <property type="evidence" value="ECO:0007669"/>
    <property type="project" value="UniProtKB-SubCell"/>
</dbReference>
<keyword evidence="4" id="KW-1003">Cell membrane</keyword>
<feature type="region of interest" description="Disordered" evidence="8">
    <location>
        <begin position="1"/>
        <end position="20"/>
    </location>
</feature>
<evidence type="ECO:0000256" key="6">
    <source>
        <dbReference type="ARBA" id="ARBA00022989"/>
    </source>
</evidence>
<keyword evidence="6 9" id="KW-1133">Transmembrane helix</keyword>
<feature type="transmembrane region" description="Helical" evidence="9">
    <location>
        <begin position="38"/>
        <end position="62"/>
    </location>
</feature>
<accession>A0A1H2LHM0</accession>
<dbReference type="GeneID" id="65344834"/>
<dbReference type="PANTHER" id="PTHR21716:SF53">
    <property type="entry name" value="PERMEASE PERM-RELATED"/>
    <property type="match status" value="1"/>
</dbReference>
<keyword evidence="7 9" id="KW-0472">Membrane</keyword>
<dbReference type="GO" id="GO:0055085">
    <property type="term" value="P:transmembrane transport"/>
    <property type="evidence" value="ECO:0007669"/>
    <property type="project" value="TreeGrafter"/>
</dbReference>
<sequence>MRKRTEAHSQPQLPVEKQTWSTIVGQPAPRSSGIPHSLVKYGLGAWSLIGIGLVIAAVVYLLGMVYQVFLGVFLACVLTAVLLPIVNWLEKFIPRALATAVAVISGFAVIGGLVTYIVFSVINQWNALARQFTNGVDNIVTMLTDGSLPFKVHRSQLLDVVSDALQQGTRYAQDHAGSIAQTVLSNASQLAIIVTVIALAIFITVFLLASGESMWQWFLDLVPQHKRERVNKGALAGWSAFSGYAAGTVIIAVTNGGLSFIFLWILDLPLAAPLAVLVMLGTFIPLVGAPTAMLVAMFVGLATDGLTMFIIVGVGIAAIGQIEGHLLQPLIMGKKVSVHPVGVAIGVAAGGFAGGLMGAVIAIPLIAIIWSVYKTLRTPQLEHAMSEQ</sequence>
<feature type="transmembrane region" description="Helical" evidence="9">
    <location>
        <begin position="96"/>
        <end position="119"/>
    </location>
</feature>
<feature type="compositionally biased region" description="Polar residues" evidence="8">
    <location>
        <begin position="8"/>
        <end position="20"/>
    </location>
</feature>
<dbReference type="PANTHER" id="PTHR21716">
    <property type="entry name" value="TRANSMEMBRANE PROTEIN"/>
    <property type="match status" value="1"/>
</dbReference>
<dbReference type="Pfam" id="PF01594">
    <property type="entry name" value="AI-2E_transport"/>
    <property type="match status" value="1"/>
</dbReference>